<feature type="region of interest" description="Disordered" evidence="7">
    <location>
        <begin position="515"/>
        <end position="548"/>
    </location>
</feature>
<comment type="catalytic activity">
    <reaction evidence="5">
        <text>(L-glutamyl)(n+1)-gamma-L-glutamyl-L-glutamyl-[protein] + H2O = (L-glutamyl)(n)-gamma-L-glutamyl-L-glutamyl-[protein] + L-glutamate</text>
        <dbReference type="Rhea" id="RHEA:60004"/>
        <dbReference type="Rhea" id="RHEA-COMP:15519"/>
        <dbReference type="Rhea" id="RHEA-COMP:15675"/>
        <dbReference type="ChEBI" id="CHEBI:15377"/>
        <dbReference type="ChEBI" id="CHEBI:29985"/>
        <dbReference type="ChEBI" id="CHEBI:143623"/>
    </reaction>
    <physiologicalReaction direction="left-to-right" evidence="5">
        <dbReference type="Rhea" id="RHEA:60005"/>
    </physiologicalReaction>
</comment>
<keyword evidence="4 10" id="KW-0645">Protease</keyword>
<evidence type="ECO:0000313" key="10">
    <source>
        <dbReference type="RefSeq" id="XP_032822144.1"/>
    </source>
</evidence>
<dbReference type="GO" id="GO:0004181">
    <property type="term" value="F:metallocarboxypeptidase activity"/>
    <property type="evidence" value="ECO:0007669"/>
    <property type="project" value="InterPro"/>
</dbReference>
<evidence type="ECO:0000256" key="7">
    <source>
        <dbReference type="SAM" id="MobiDB-lite"/>
    </source>
</evidence>
<keyword evidence="4 10" id="KW-0378">Hydrolase</keyword>
<name>A0AAJ7TQF2_PETMA</name>
<dbReference type="PANTHER" id="PTHR12756">
    <property type="entry name" value="CYTOSOLIC CARBOXYPEPTIDASE"/>
    <property type="match status" value="1"/>
</dbReference>
<protein>
    <submittedName>
        <fullName evidence="10">Cytosolic carboxypeptidase 6</fullName>
    </submittedName>
</protein>
<dbReference type="GO" id="GO:0005829">
    <property type="term" value="C:cytosol"/>
    <property type="evidence" value="ECO:0007669"/>
    <property type="project" value="UniProtKB-SubCell"/>
</dbReference>
<dbReference type="FunFam" id="2.60.40.3120:FF:000003">
    <property type="entry name" value="cytosolic carboxypeptidase 6 isoform X2"/>
    <property type="match status" value="1"/>
</dbReference>
<dbReference type="Gene3D" id="3.40.630.10">
    <property type="entry name" value="Zn peptidases"/>
    <property type="match status" value="1"/>
</dbReference>
<feature type="active site" description="Proton donor/acceptor" evidence="6">
    <location>
        <position position="462"/>
    </location>
</feature>
<dbReference type="GO" id="GO:0006508">
    <property type="term" value="P:proteolysis"/>
    <property type="evidence" value="ECO:0007669"/>
    <property type="project" value="InterPro"/>
</dbReference>
<comment type="subcellular location">
    <subcellularLocation>
        <location evidence="2">Cytoplasm</location>
        <location evidence="2">Cytosol</location>
    </subcellularLocation>
</comment>
<evidence type="ECO:0000256" key="5">
    <source>
        <dbReference type="ARBA" id="ARBA00029302"/>
    </source>
</evidence>
<evidence type="ECO:0000256" key="3">
    <source>
        <dbReference type="ARBA" id="ARBA00005988"/>
    </source>
</evidence>
<dbReference type="InterPro" id="IPR050821">
    <property type="entry name" value="Cytosolic_carboxypeptidase"/>
</dbReference>
<dbReference type="Proteomes" id="UP001318040">
    <property type="component" value="Chromosome 35"/>
</dbReference>
<dbReference type="InterPro" id="IPR040626">
    <property type="entry name" value="Pepdidase_M14_N"/>
</dbReference>
<dbReference type="Pfam" id="PF18027">
    <property type="entry name" value="Pepdidase_M14_N"/>
    <property type="match status" value="1"/>
</dbReference>
<dbReference type="Pfam" id="PF00246">
    <property type="entry name" value="Peptidase_M14"/>
    <property type="match status" value="1"/>
</dbReference>
<dbReference type="GO" id="GO:0008270">
    <property type="term" value="F:zinc ion binding"/>
    <property type="evidence" value="ECO:0007669"/>
    <property type="project" value="InterPro"/>
</dbReference>
<dbReference type="RefSeq" id="XP_032822144.1">
    <property type="nucleotide sequence ID" value="XM_032966253.1"/>
</dbReference>
<dbReference type="Gene3D" id="2.60.40.3120">
    <property type="match status" value="1"/>
</dbReference>
<feature type="compositionally biased region" description="Basic and acidic residues" evidence="7">
    <location>
        <begin position="48"/>
        <end position="57"/>
    </location>
</feature>
<evidence type="ECO:0000256" key="1">
    <source>
        <dbReference type="ARBA" id="ARBA00001947"/>
    </source>
</evidence>
<dbReference type="InterPro" id="IPR000834">
    <property type="entry name" value="Peptidase_M14"/>
</dbReference>
<keyword evidence="9" id="KW-1185">Reference proteome</keyword>
<dbReference type="AlphaFoldDB" id="A0AAJ7TQF2"/>
<comment type="cofactor">
    <cofactor evidence="1">
        <name>Zn(2+)</name>
        <dbReference type="ChEBI" id="CHEBI:29105"/>
    </cofactor>
</comment>
<dbReference type="PANTHER" id="PTHR12756:SF9">
    <property type="entry name" value="CYTOSOLIC CARBOXYPEPTIDASE 6"/>
    <property type="match status" value="1"/>
</dbReference>
<accession>A0AAJ7TQF2</accession>
<dbReference type="CDD" id="cd06908">
    <property type="entry name" value="M14_AGBL4_like"/>
    <property type="match status" value="1"/>
</dbReference>
<dbReference type="KEGG" id="pmrn:116948947"/>
<evidence type="ECO:0000256" key="4">
    <source>
        <dbReference type="ARBA" id="ARBA00022645"/>
    </source>
</evidence>
<feature type="region of interest" description="Disordered" evidence="7">
    <location>
        <begin position="1"/>
        <end position="20"/>
    </location>
</feature>
<dbReference type="PROSITE" id="PS52035">
    <property type="entry name" value="PEPTIDASE_M14"/>
    <property type="match status" value="1"/>
</dbReference>
<gene>
    <name evidence="10" type="primary">AGBL4</name>
</gene>
<organism evidence="9 10">
    <name type="scientific">Petromyzon marinus</name>
    <name type="common">Sea lamprey</name>
    <dbReference type="NCBI Taxonomy" id="7757"/>
    <lineage>
        <taxon>Eukaryota</taxon>
        <taxon>Metazoa</taxon>
        <taxon>Chordata</taxon>
        <taxon>Craniata</taxon>
        <taxon>Vertebrata</taxon>
        <taxon>Cyclostomata</taxon>
        <taxon>Hyperoartia</taxon>
        <taxon>Petromyzontiformes</taxon>
        <taxon>Petromyzontidae</taxon>
        <taxon>Petromyzon</taxon>
    </lineage>
</organism>
<feature type="region of interest" description="Disordered" evidence="7">
    <location>
        <begin position="48"/>
        <end position="74"/>
    </location>
</feature>
<dbReference type="SMART" id="SM00631">
    <property type="entry name" value="Zn_pept"/>
    <property type="match status" value="1"/>
</dbReference>
<dbReference type="CTD" id="84871"/>
<sequence length="548" mass="61367">MFDLVPLAPPPPTPTPRDTVAGAAYPQWKLRDGKKKMNPNCVAMIRRQREEEEERRGHGTMAETTARPGFPSGEWRGVGVGSVGNVSRLQVAPPDHVGPTKRGHLVFNAAFESGNLGRVDCISEAEYDLFMRPDTCNPRYRVWFNFTVGNVRANQRAIFNLVNFSKTRSLYRDGMTPVVKSTSRPQWTRLPGKHVFYYRSPEHRGRYVVSFAFCFDREEDEYQFAYCFPYTYSQLQRYLDALQARGFDYVHRELLGLSVQQRRLDLLTITSPGNLGPGAKRRVVLVMARVHPGETPSSYVCQGLIDFLVSQQPAAVMLRERLVFKIVPMLNPDGVHLGNYRCSLMGFDLNRSWQDPSPWAHPTLHAVRRHVVTLQAQPNTSVDVCVDVHAHSTLANSFVYGNAFDEAERSSRQLLFPRLLCRNASDFSLASTTFDSDAAKAGTARRSLSTLLSSSCLCYTLEVSFSAFVPPHGGAAVPYTCGSYMNLGKNLARTFLDFYRLQGIIQSIPLSVASERHDRATKPRSGPGRSPKRAPTAPARSSTRDLHG</sequence>
<comment type="similarity">
    <text evidence="3 6">Belongs to the peptidase M14 family.</text>
</comment>
<evidence type="ECO:0000256" key="6">
    <source>
        <dbReference type="PROSITE-ProRule" id="PRU01379"/>
    </source>
</evidence>
<evidence type="ECO:0000313" key="9">
    <source>
        <dbReference type="Proteomes" id="UP001318040"/>
    </source>
</evidence>
<feature type="domain" description="Peptidase M14" evidence="8">
    <location>
        <begin position="228"/>
        <end position="499"/>
    </location>
</feature>
<keyword evidence="4 10" id="KW-0121">Carboxypeptidase</keyword>
<evidence type="ECO:0000259" key="8">
    <source>
        <dbReference type="PROSITE" id="PS52035"/>
    </source>
</evidence>
<proteinExistence type="inferred from homology"/>
<reference evidence="10" key="1">
    <citation type="submission" date="2025-08" db="UniProtKB">
        <authorList>
            <consortium name="RefSeq"/>
        </authorList>
    </citation>
    <scope>IDENTIFICATION</scope>
    <source>
        <tissue evidence="10">Sperm</tissue>
    </source>
</reference>
<evidence type="ECO:0000256" key="2">
    <source>
        <dbReference type="ARBA" id="ARBA00004514"/>
    </source>
</evidence>
<dbReference type="SUPFAM" id="SSF53187">
    <property type="entry name" value="Zn-dependent exopeptidases"/>
    <property type="match status" value="1"/>
</dbReference>